<name>A0ACB9IEP2_9ASTR</name>
<accession>A0ACB9IEP2</accession>
<sequence>MQCASSLANRTRIEHTTLSASHPGLTPVAPPGQGISIFKDVAEVVEVRFTMRDDRFVGYGHVEFATPDVAQKIRMPLRGSLGNLLNSVVSGNDFNGGYITIEEAKPRGVGGGSGHGGGRGFDGGRISVRGLVLVADRDGRRDGRFSGGVVAEMEVVVDAVVAEAVDLAGQA</sequence>
<reference evidence="2" key="1">
    <citation type="journal article" date="2022" name="Mol. Ecol. Resour.">
        <title>The genomes of chicory, endive, great burdock and yacon provide insights into Asteraceae palaeo-polyploidization history and plant inulin production.</title>
        <authorList>
            <person name="Fan W."/>
            <person name="Wang S."/>
            <person name="Wang H."/>
            <person name="Wang A."/>
            <person name="Jiang F."/>
            <person name="Liu H."/>
            <person name="Zhao H."/>
            <person name="Xu D."/>
            <person name="Zhang Y."/>
        </authorList>
    </citation>
    <scope>NUCLEOTIDE SEQUENCE [LARGE SCALE GENOMIC DNA]</scope>
    <source>
        <strain evidence="2">cv. Yunnan</strain>
    </source>
</reference>
<protein>
    <submittedName>
        <fullName evidence="1">Uncharacterized protein</fullName>
    </submittedName>
</protein>
<dbReference type="EMBL" id="CM042025">
    <property type="protein sequence ID" value="KAI3806475.1"/>
    <property type="molecule type" value="Genomic_DNA"/>
</dbReference>
<keyword evidence="2" id="KW-1185">Reference proteome</keyword>
<organism evidence="1 2">
    <name type="scientific">Smallanthus sonchifolius</name>
    <dbReference type="NCBI Taxonomy" id="185202"/>
    <lineage>
        <taxon>Eukaryota</taxon>
        <taxon>Viridiplantae</taxon>
        <taxon>Streptophyta</taxon>
        <taxon>Embryophyta</taxon>
        <taxon>Tracheophyta</taxon>
        <taxon>Spermatophyta</taxon>
        <taxon>Magnoliopsida</taxon>
        <taxon>eudicotyledons</taxon>
        <taxon>Gunneridae</taxon>
        <taxon>Pentapetalae</taxon>
        <taxon>asterids</taxon>
        <taxon>campanulids</taxon>
        <taxon>Asterales</taxon>
        <taxon>Asteraceae</taxon>
        <taxon>Asteroideae</taxon>
        <taxon>Heliantheae alliance</taxon>
        <taxon>Millerieae</taxon>
        <taxon>Smallanthus</taxon>
    </lineage>
</organism>
<evidence type="ECO:0000313" key="2">
    <source>
        <dbReference type="Proteomes" id="UP001056120"/>
    </source>
</evidence>
<proteinExistence type="predicted"/>
<reference evidence="1 2" key="2">
    <citation type="journal article" date="2022" name="Mol. Ecol. Resour.">
        <title>The genomes of chicory, endive, great burdock and yacon provide insights into Asteraceae paleo-polyploidization history and plant inulin production.</title>
        <authorList>
            <person name="Fan W."/>
            <person name="Wang S."/>
            <person name="Wang H."/>
            <person name="Wang A."/>
            <person name="Jiang F."/>
            <person name="Liu H."/>
            <person name="Zhao H."/>
            <person name="Xu D."/>
            <person name="Zhang Y."/>
        </authorList>
    </citation>
    <scope>NUCLEOTIDE SEQUENCE [LARGE SCALE GENOMIC DNA]</scope>
    <source>
        <strain evidence="2">cv. Yunnan</strain>
        <tissue evidence="1">Leaves</tissue>
    </source>
</reference>
<gene>
    <name evidence="1" type="ORF">L1987_22382</name>
</gene>
<evidence type="ECO:0000313" key="1">
    <source>
        <dbReference type="EMBL" id="KAI3806475.1"/>
    </source>
</evidence>
<dbReference type="Proteomes" id="UP001056120">
    <property type="component" value="Linkage Group LG08"/>
</dbReference>
<comment type="caution">
    <text evidence="1">The sequence shown here is derived from an EMBL/GenBank/DDBJ whole genome shotgun (WGS) entry which is preliminary data.</text>
</comment>